<evidence type="ECO:0000256" key="1">
    <source>
        <dbReference type="ARBA" id="ARBA00022741"/>
    </source>
</evidence>
<dbReference type="NCBIfam" id="TIGR00231">
    <property type="entry name" value="small_GTP"/>
    <property type="match status" value="1"/>
</dbReference>
<dbReference type="Pfam" id="PF00025">
    <property type="entry name" value="Arf"/>
    <property type="match status" value="1"/>
</dbReference>
<evidence type="ECO:0000256" key="5">
    <source>
        <dbReference type="SAM" id="Phobius"/>
    </source>
</evidence>
<dbReference type="PANTHER" id="PTHR45909">
    <property type="entry name" value="ADP-RIBOSYLATION FACTOR-RELATED PROTEIN 1"/>
    <property type="match status" value="1"/>
</dbReference>
<keyword evidence="2 3" id="KW-0342">GTP-binding</keyword>
<evidence type="ECO:0000256" key="4">
    <source>
        <dbReference type="PIRSR" id="PIRSR606689-2"/>
    </source>
</evidence>
<reference evidence="6" key="1">
    <citation type="submission" date="2021-01" db="EMBL/GenBank/DDBJ databases">
        <title>Metabolic potential, ecology and presence of endohyphal bacteria is reflected in genomic diversity of Mucoromycotina.</title>
        <authorList>
            <person name="Muszewska A."/>
            <person name="Okrasinska A."/>
            <person name="Steczkiewicz K."/>
            <person name="Drgas O."/>
            <person name="Orlowska M."/>
            <person name="Perlinska-Lenart U."/>
            <person name="Aleksandrzak-Piekarczyk T."/>
            <person name="Szatraj K."/>
            <person name="Zielenkiewicz U."/>
            <person name="Pilsyk S."/>
            <person name="Malc E."/>
            <person name="Mieczkowski P."/>
            <person name="Kruszewska J.S."/>
            <person name="Biernat P."/>
            <person name="Pawlowska J."/>
        </authorList>
    </citation>
    <scope>NUCLEOTIDE SEQUENCE</scope>
    <source>
        <strain evidence="6">WA0000018081</strain>
    </source>
</reference>
<dbReference type="Proteomes" id="UP000613177">
    <property type="component" value="Unassembled WGS sequence"/>
</dbReference>
<dbReference type="GO" id="GO:0034067">
    <property type="term" value="P:protein localization to Golgi apparatus"/>
    <property type="evidence" value="ECO:0007669"/>
    <property type="project" value="TreeGrafter"/>
</dbReference>
<keyword evidence="5" id="KW-0812">Transmembrane</keyword>
<dbReference type="FunFam" id="3.40.50.300:FF:001317">
    <property type="entry name" value="Putative ADP-ribosylation factor"/>
    <property type="match status" value="1"/>
</dbReference>
<evidence type="ECO:0000256" key="2">
    <source>
        <dbReference type="ARBA" id="ARBA00023134"/>
    </source>
</evidence>
<dbReference type="PANTHER" id="PTHR45909:SF1">
    <property type="entry name" value="ADP-RIBOSYLATION FACTOR-RELATED PROTEIN 1"/>
    <property type="match status" value="1"/>
</dbReference>
<keyword evidence="4" id="KW-0479">Metal-binding</keyword>
<dbReference type="GO" id="GO:0005525">
    <property type="term" value="F:GTP binding"/>
    <property type="evidence" value="ECO:0007669"/>
    <property type="project" value="UniProtKB-KW"/>
</dbReference>
<dbReference type="GO" id="GO:0005794">
    <property type="term" value="C:Golgi apparatus"/>
    <property type="evidence" value="ECO:0007669"/>
    <property type="project" value="TreeGrafter"/>
</dbReference>
<dbReference type="SMART" id="SM00178">
    <property type="entry name" value="SAR"/>
    <property type="match status" value="1"/>
</dbReference>
<dbReference type="GO" id="GO:0003924">
    <property type="term" value="F:GTPase activity"/>
    <property type="evidence" value="ECO:0007669"/>
    <property type="project" value="InterPro"/>
</dbReference>
<dbReference type="PROSITE" id="PS51417">
    <property type="entry name" value="ARF"/>
    <property type="match status" value="1"/>
</dbReference>
<accession>A0A8H7SSA6</accession>
<name>A0A8H7SSA6_9FUNG</name>
<feature type="binding site" evidence="3">
    <location>
        <begin position="145"/>
        <end position="148"/>
    </location>
    <ligand>
        <name>GTP</name>
        <dbReference type="ChEBI" id="CHEBI:37565"/>
    </ligand>
</feature>
<feature type="binding site" evidence="4">
    <location>
        <position position="43"/>
    </location>
    <ligand>
        <name>Mg(2+)</name>
        <dbReference type="ChEBI" id="CHEBI:18420"/>
    </ligand>
</feature>
<dbReference type="GO" id="GO:0043001">
    <property type="term" value="P:Golgi to plasma membrane protein transport"/>
    <property type="evidence" value="ECO:0007669"/>
    <property type="project" value="TreeGrafter"/>
</dbReference>
<organism evidence="6 7">
    <name type="scientific">Thamnidium elegans</name>
    <dbReference type="NCBI Taxonomy" id="101142"/>
    <lineage>
        <taxon>Eukaryota</taxon>
        <taxon>Fungi</taxon>
        <taxon>Fungi incertae sedis</taxon>
        <taxon>Mucoromycota</taxon>
        <taxon>Mucoromycotina</taxon>
        <taxon>Mucoromycetes</taxon>
        <taxon>Mucorales</taxon>
        <taxon>Mucorineae</taxon>
        <taxon>Mucoraceae</taxon>
        <taxon>Thamnidium</taxon>
    </lineage>
</organism>
<dbReference type="InterPro" id="IPR005225">
    <property type="entry name" value="Small_GTP-bd"/>
</dbReference>
<dbReference type="InterPro" id="IPR024156">
    <property type="entry name" value="Small_GTPase_ARF"/>
</dbReference>
<dbReference type="InterPro" id="IPR006689">
    <property type="entry name" value="Small_GTPase_ARF/SAR"/>
</dbReference>
<keyword evidence="1 3" id="KW-0547">Nucleotide-binding</keyword>
<dbReference type="GO" id="GO:0046872">
    <property type="term" value="F:metal ion binding"/>
    <property type="evidence" value="ECO:0007669"/>
    <property type="project" value="UniProtKB-KW"/>
</dbReference>
<dbReference type="PRINTS" id="PR00449">
    <property type="entry name" value="RASTRNSFRMNG"/>
</dbReference>
<sequence length="210" mass="23907">FPKIFLIFIIYTMYTLLSGLYHYLTQKEEYYVLIIGLDNAGKTTLLERIKSIFMGVAGLDPDKIAPTVGLNIGKVDIKSSRINFWDLGGQRDLQSIWERYYTECHAIVFVVDSTDPIRLEECRDTFEKMITNDAVEGVPVLMLANKQDVPGALRVEEVKEVFNKIAVKLGARDSRVLPVSALEGNGVEDAIDWLVLRLQRNKINRPPIFR</sequence>
<protein>
    <recommendedName>
        <fullName evidence="8">ADP-ribosylation factor-related protein 1</fullName>
    </recommendedName>
</protein>
<keyword evidence="5" id="KW-1133">Transmembrane helix</keyword>
<feature type="binding site" evidence="3">
    <location>
        <begin position="36"/>
        <end position="43"/>
    </location>
    <ligand>
        <name>GTP</name>
        <dbReference type="ChEBI" id="CHEBI:37565"/>
    </ligand>
</feature>
<dbReference type="CDD" id="cd04160">
    <property type="entry name" value="Arfrp1"/>
    <property type="match status" value="1"/>
</dbReference>
<feature type="binding site" evidence="4">
    <location>
        <position position="67"/>
    </location>
    <ligand>
        <name>Mg(2+)</name>
        <dbReference type="ChEBI" id="CHEBI:18420"/>
    </ligand>
</feature>
<comment type="caution">
    <text evidence="6">The sequence shown here is derived from an EMBL/GenBank/DDBJ whole genome shotgun (WGS) entry which is preliminary data.</text>
</comment>
<gene>
    <name evidence="6" type="ORF">INT48_008837</name>
</gene>
<feature type="binding site" evidence="3">
    <location>
        <position position="89"/>
    </location>
    <ligand>
        <name>GTP</name>
        <dbReference type="ChEBI" id="CHEBI:37565"/>
    </ligand>
</feature>
<dbReference type="GO" id="GO:0006886">
    <property type="term" value="P:intracellular protein transport"/>
    <property type="evidence" value="ECO:0007669"/>
    <property type="project" value="TreeGrafter"/>
</dbReference>
<keyword evidence="4" id="KW-0460">Magnesium</keyword>
<feature type="transmembrane region" description="Helical" evidence="5">
    <location>
        <begin position="6"/>
        <end position="24"/>
    </location>
</feature>
<evidence type="ECO:0008006" key="8">
    <source>
        <dbReference type="Google" id="ProtNLM"/>
    </source>
</evidence>
<proteinExistence type="predicted"/>
<evidence type="ECO:0000313" key="6">
    <source>
        <dbReference type="EMBL" id="KAG2233431.1"/>
    </source>
</evidence>
<dbReference type="SMART" id="SM00175">
    <property type="entry name" value="RAB"/>
    <property type="match status" value="1"/>
</dbReference>
<dbReference type="SMART" id="SM00177">
    <property type="entry name" value="ARF"/>
    <property type="match status" value="1"/>
</dbReference>
<keyword evidence="5" id="KW-0472">Membrane</keyword>
<evidence type="ECO:0000256" key="3">
    <source>
        <dbReference type="PIRSR" id="PIRSR606689-1"/>
    </source>
</evidence>
<feature type="non-terminal residue" evidence="6">
    <location>
        <position position="1"/>
    </location>
</feature>
<dbReference type="InterPro" id="IPR027417">
    <property type="entry name" value="P-loop_NTPase"/>
</dbReference>
<dbReference type="SUPFAM" id="SSF52540">
    <property type="entry name" value="P-loop containing nucleoside triphosphate hydrolases"/>
    <property type="match status" value="1"/>
</dbReference>
<dbReference type="EMBL" id="JAEPRE010000079">
    <property type="protein sequence ID" value="KAG2233431.1"/>
    <property type="molecule type" value="Genomic_DNA"/>
</dbReference>
<keyword evidence="7" id="KW-1185">Reference proteome</keyword>
<dbReference type="PROSITE" id="PS51419">
    <property type="entry name" value="RAB"/>
    <property type="match status" value="1"/>
</dbReference>
<dbReference type="Gene3D" id="3.40.50.300">
    <property type="entry name" value="P-loop containing nucleotide triphosphate hydrolases"/>
    <property type="match status" value="1"/>
</dbReference>
<evidence type="ECO:0000313" key="7">
    <source>
        <dbReference type="Proteomes" id="UP000613177"/>
    </source>
</evidence>
<dbReference type="AlphaFoldDB" id="A0A8H7SSA6"/>